<gene>
    <name evidence="5" type="primary">nicP</name>
    <name evidence="5" type="ORF">CCOS865_02472</name>
</gene>
<dbReference type="OrthoDB" id="6759120at2"/>
<dbReference type="AlphaFoldDB" id="A0A383RUM4"/>
<evidence type="ECO:0000256" key="2">
    <source>
        <dbReference type="ARBA" id="ARBA00022448"/>
    </source>
</evidence>
<feature type="chain" id="PRO_5017045405" evidence="4">
    <location>
        <begin position="20"/>
        <end position="424"/>
    </location>
</feature>
<dbReference type="InterPro" id="IPR023614">
    <property type="entry name" value="Porin_dom_sf"/>
</dbReference>
<dbReference type="PANTHER" id="PTHR34596">
    <property type="entry name" value="CHITOPORIN"/>
    <property type="match status" value="1"/>
</dbReference>
<evidence type="ECO:0000256" key="3">
    <source>
        <dbReference type="ARBA" id="ARBA00022729"/>
    </source>
</evidence>
<dbReference type="PANTHER" id="PTHR34596:SF2">
    <property type="entry name" value="CHITOPORIN"/>
    <property type="match status" value="1"/>
</dbReference>
<proteinExistence type="inferred from homology"/>
<evidence type="ECO:0000313" key="5">
    <source>
        <dbReference type="EMBL" id="SYX90206.1"/>
    </source>
</evidence>
<feature type="signal peptide" evidence="4">
    <location>
        <begin position="1"/>
        <end position="19"/>
    </location>
</feature>
<evidence type="ECO:0000256" key="4">
    <source>
        <dbReference type="SAM" id="SignalP"/>
    </source>
</evidence>
<dbReference type="Gene3D" id="2.40.160.10">
    <property type="entry name" value="Porin"/>
    <property type="match status" value="1"/>
</dbReference>
<protein>
    <submittedName>
        <fullName evidence="5">Porin-like protein NicP</fullName>
    </submittedName>
</protein>
<reference evidence="6" key="1">
    <citation type="submission" date="2018-08" db="EMBL/GenBank/DDBJ databases">
        <authorList>
            <person name="Blom J."/>
        </authorList>
    </citation>
    <scope>NUCLEOTIDE SEQUENCE [LARGE SCALE GENOMIC DNA]</scope>
    <source>
        <strain evidence="6">CCOS 865</strain>
    </source>
</reference>
<keyword evidence="2" id="KW-0813">Transport</keyword>
<keyword evidence="6" id="KW-1185">Reference proteome</keyword>
<dbReference type="GO" id="GO:0016020">
    <property type="term" value="C:membrane"/>
    <property type="evidence" value="ECO:0007669"/>
    <property type="project" value="InterPro"/>
</dbReference>
<dbReference type="EMBL" id="UNOZ01000017">
    <property type="protein sequence ID" value="SYX90206.1"/>
    <property type="molecule type" value="Genomic_DNA"/>
</dbReference>
<comment type="similarity">
    <text evidence="1">Belongs to the outer membrane porin (Opr) (TC 1.B.25) family.</text>
</comment>
<dbReference type="Proteomes" id="UP000263595">
    <property type="component" value="Unassembled WGS sequence"/>
</dbReference>
<organism evidence="5 6">
    <name type="scientific">Pseudomonas reidholzensis</name>
    <dbReference type="NCBI Taxonomy" id="1785162"/>
    <lineage>
        <taxon>Bacteria</taxon>
        <taxon>Pseudomonadati</taxon>
        <taxon>Pseudomonadota</taxon>
        <taxon>Gammaproteobacteria</taxon>
        <taxon>Pseudomonadales</taxon>
        <taxon>Pseudomonadaceae</taxon>
        <taxon>Pseudomonas</taxon>
    </lineage>
</organism>
<sequence length="424" mass="47422">MKTRNAAFLMLALSTPLMAAPSSPFFTDSGASILLHNYYFDRDYKDPYNPALKQELREWAQGVTFDFKSGYTEGPVGFGLDLHSMTGLKLDSSPDRAGTQLLPLDSKGRAEDNFTTFGGVAKARFAQTKLNTGRMVLTLPVAYSSPGRLLPQTFQGTTLQSQDIQDLTLMAGYLDRIKFRDSSNYENIRVTPQNGRFIDADSSGFSYLGGKYQVAPNFNASYYHATLNDIYRQDYLWLVHDLPIGPGSLKTDFRWVRSGEDGAANGGKVDNDNLGVVFRYSLGGHTFSTGYMALYGDTAQPYMGRSEPSPTVEGAIATDFLNAKERTWQVRWDYNFAVQGIPGLTAMLWHMRGDNIELPERMGGSGLYERESQAQVAYVIQSGALQGLGIKVRHAWYRNDFTQAATFRDNNDLRVNIVYSWKLW</sequence>
<name>A0A383RUM4_9PSED</name>
<dbReference type="Pfam" id="PF03573">
    <property type="entry name" value="OprD"/>
    <property type="match status" value="1"/>
</dbReference>
<evidence type="ECO:0000313" key="6">
    <source>
        <dbReference type="Proteomes" id="UP000263595"/>
    </source>
</evidence>
<keyword evidence="3 4" id="KW-0732">Signal</keyword>
<dbReference type="GO" id="GO:0015288">
    <property type="term" value="F:porin activity"/>
    <property type="evidence" value="ECO:0007669"/>
    <property type="project" value="TreeGrafter"/>
</dbReference>
<accession>A0A383RUM4</accession>
<evidence type="ECO:0000256" key="1">
    <source>
        <dbReference type="ARBA" id="ARBA00009075"/>
    </source>
</evidence>
<dbReference type="InterPro" id="IPR005318">
    <property type="entry name" value="OM_porin_bac"/>
</dbReference>
<dbReference type="RefSeq" id="WP_119141221.1">
    <property type="nucleotide sequence ID" value="NZ_CBCSFL010000017.1"/>
</dbReference>